<organism evidence="2 3">
    <name type="scientific">Laodelphax striatellus</name>
    <name type="common">Small brown planthopper</name>
    <name type="synonym">Delphax striatella</name>
    <dbReference type="NCBI Taxonomy" id="195883"/>
    <lineage>
        <taxon>Eukaryota</taxon>
        <taxon>Metazoa</taxon>
        <taxon>Ecdysozoa</taxon>
        <taxon>Arthropoda</taxon>
        <taxon>Hexapoda</taxon>
        <taxon>Insecta</taxon>
        <taxon>Pterygota</taxon>
        <taxon>Neoptera</taxon>
        <taxon>Paraneoptera</taxon>
        <taxon>Hemiptera</taxon>
        <taxon>Auchenorrhyncha</taxon>
        <taxon>Fulgoroidea</taxon>
        <taxon>Delphacidae</taxon>
        <taxon>Criomorphinae</taxon>
        <taxon>Laodelphax</taxon>
    </lineage>
</organism>
<feature type="domain" description="Fibronectin type-III" evidence="1">
    <location>
        <begin position="34"/>
        <end position="80"/>
    </location>
</feature>
<protein>
    <recommendedName>
        <fullName evidence="1">Fibronectin type-III domain-containing protein</fullName>
    </recommendedName>
</protein>
<evidence type="ECO:0000259" key="1">
    <source>
        <dbReference type="PROSITE" id="PS50853"/>
    </source>
</evidence>
<dbReference type="EMBL" id="QKKF02008755">
    <property type="protein sequence ID" value="RZF45581.1"/>
    <property type="molecule type" value="Genomic_DNA"/>
</dbReference>
<feature type="non-terminal residue" evidence="2">
    <location>
        <position position="80"/>
    </location>
</feature>
<dbReference type="OrthoDB" id="65481at2759"/>
<reference evidence="2 3" key="1">
    <citation type="journal article" date="2017" name="Gigascience">
        <title>Genome sequence of the small brown planthopper, Laodelphax striatellus.</title>
        <authorList>
            <person name="Zhu J."/>
            <person name="Jiang F."/>
            <person name="Wang X."/>
            <person name="Yang P."/>
            <person name="Bao Y."/>
            <person name="Zhao W."/>
            <person name="Wang W."/>
            <person name="Lu H."/>
            <person name="Wang Q."/>
            <person name="Cui N."/>
            <person name="Li J."/>
            <person name="Chen X."/>
            <person name="Luo L."/>
            <person name="Yu J."/>
            <person name="Kang L."/>
            <person name="Cui F."/>
        </authorList>
    </citation>
    <scope>NUCLEOTIDE SEQUENCE [LARGE SCALE GENOMIC DNA]</scope>
    <source>
        <strain evidence="2">Lst14</strain>
    </source>
</reference>
<dbReference type="CDD" id="cd00063">
    <property type="entry name" value="FN3"/>
    <property type="match status" value="1"/>
</dbReference>
<dbReference type="InParanoid" id="A0A482XJX2"/>
<dbReference type="InterPro" id="IPR036116">
    <property type="entry name" value="FN3_sf"/>
</dbReference>
<sequence>FRIALLLSPHDSEPIVSAPSVVISTLPGGAPASTPTIVRATPADPTRVSLSWAAGPFPNGPILSYVLNLNELPHGYTAVK</sequence>
<dbReference type="STRING" id="195883.A0A482XJX2"/>
<keyword evidence="3" id="KW-1185">Reference proteome</keyword>
<name>A0A482XJX2_LAOST</name>
<feature type="non-terminal residue" evidence="2">
    <location>
        <position position="1"/>
    </location>
</feature>
<evidence type="ECO:0000313" key="2">
    <source>
        <dbReference type="EMBL" id="RZF45581.1"/>
    </source>
</evidence>
<dbReference type="PROSITE" id="PS50853">
    <property type="entry name" value="FN3"/>
    <property type="match status" value="1"/>
</dbReference>
<evidence type="ECO:0000313" key="3">
    <source>
        <dbReference type="Proteomes" id="UP000291343"/>
    </source>
</evidence>
<dbReference type="SUPFAM" id="SSF49265">
    <property type="entry name" value="Fibronectin type III"/>
    <property type="match status" value="1"/>
</dbReference>
<proteinExistence type="predicted"/>
<dbReference type="Proteomes" id="UP000291343">
    <property type="component" value="Unassembled WGS sequence"/>
</dbReference>
<dbReference type="InterPro" id="IPR003961">
    <property type="entry name" value="FN3_dom"/>
</dbReference>
<dbReference type="AlphaFoldDB" id="A0A482XJX2"/>
<accession>A0A482XJX2</accession>
<dbReference type="Gene3D" id="2.60.40.10">
    <property type="entry name" value="Immunoglobulins"/>
    <property type="match status" value="1"/>
</dbReference>
<gene>
    <name evidence="2" type="ORF">LSTR_LSTR017179</name>
</gene>
<comment type="caution">
    <text evidence="2">The sequence shown here is derived from an EMBL/GenBank/DDBJ whole genome shotgun (WGS) entry which is preliminary data.</text>
</comment>
<dbReference type="InterPro" id="IPR013783">
    <property type="entry name" value="Ig-like_fold"/>
</dbReference>